<sequence length="142" mass="15551">MPASRPTRVLFICSGNTARSQMAQVLLEHHGGDRFEVRSAGLEPGTLHPLTVQVLQEPGLPTVHLAPKGTTPLLGQHFTHVITVCGRAETNCPIFPFALRRESWPFQDPAAAPGNEAQRLAVFRQVRDQIEGRVQAWVAAQS</sequence>
<keyword evidence="4" id="KW-1185">Reference proteome</keyword>
<dbReference type="EC" id="1.20.4.4" evidence="3"/>
<proteinExistence type="predicted"/>
<feature type="domain" description="Phosphotyrosine protein phosphatase I" evidence="2">
    <location>
        <begin position="7"/>
        <end position="140"/>
    </location>
</feature>
<dbReference type="EMBL" id="JBHRZF010000191">
    <property type="protein sequence ID" value="MFC3862383.1"/>
    <property type="molecule type" value="Genomic_DNA"/>
</dbReference>
<dbReference type="CDD" id="cd16345">
    <property type="entry name" value="LMWP_ArsC"/>
    <property type="match status" value="1"/>
</dbReference>
<dbReference type="SMART" id="SM00226">
    <property type="entry name" value="LMWPc"/>
    <property type="match status" value="1"/>
</dbReference>
<dbReference type="PANTHER" id="PTHR43428:SF1">
    <property type="entry name" value="ARSENATE REDUCTASE"/>
    <property type="match status" value="1"/>
</dbReference>
<dbReference type="GO" id="GO:0030612">
    <property type="term" value="F:arsenate reductase (thioredoxin) activity"/>
    <property type="evidence" value="ECO:0007669"/>
    <property type="project" value="UniProtKB-EC"/>
</dbReference>
<evidence type="ECO:0000259" key="2">
    <source>
        <dbReference type="SMART" id="SM00226"/>
    </source>
</evidence>
<evidence type="ECO:0000256" key="1">
    <source>
        <dbReference type="ARBA" id="ARBA00022849"/>
    </source>
</evidence>
<dbReference type="RefSeq" id="WP_380080210.1">
    <property type="nucleotide sequence ID" value="NZ_JBHRZF010000191.1"/>
</dbReference>
<dbReference type="PANTHER" id="PTHR43428">
    <property type="entry name" value="ARSENATE REDUCTASE"/>
    <property type="match status" value="1"/>
</dbReference>
<evidence type="ECO:0000313" key="3">
    <source>
        <dbReference type="EMBL" id="MFC3862383.1"/>
    </source>
</evidence>
<evidence type="ECO:0000313" key="4">
    <source>
        <dbReference type="Proteomes" id="UP001595748"/>
    </source>
</evidence>
<gene>
    <name evidence="3" type="ORF">ACFOPQ_16595</name>
</gene>
<keyword evidence="1" id="KW-0059">Arsenical resistance</keyword>
<dbReference type="Gene3D" id="3.40.50.2300">
    <property type="match status" value="1"/>
</dbReference>
<reference evidence="4" key="1">
    <citation type="journal article" date="2019" name="Int. J. Syst. Evol. Microbiol.">
        <title>The Global Catalogue of Microorganisms (GCM) 10K type strain sequencing project: providing services to taxonomists for standard genome sequencing and annotation.</title>
        <authorList>
            <consortium name="The Broad Institute Genomics Platform"/>
            <consortium name="The Broad Institute Genome Sequencing Center for Infectious Disease"/>
            <person name="Wu L."/>
            <person name="Ma J."/>
        </authorList>
    </citation>
    <scope>NUCLEOTIDE SEQUENCE [LARGE SCALE GENOMIC DNA]</scope>
    <source>
        <strain evidence="4">CCTCC AB 2013263</strain>
    </source>
</reference>
<keyword evidence="3" id="KW-0560">Oxidoreductase</keyword>
<accession>A0ABV8A9I7</accession>
<dbReference type="Proteomes" id="UP001595748">
    <property type="component" value="Unassembled WGS sequence"/>
</dbReference>
<dbReference type="InterPro" id="IPR023485">
    <property type="entry name" value="Ptyr_pPase"/>
</dbReference>
<organism evidence="3 4">
    <name type="scientific">Deinococcus antarcticus</name>
    <dbReference type="NCBI Taxonomy" id="1298767"/>
    <lineage>
        <taxon>Bacteria</taxon>
        <taxon>Thermotogati</taxon>
        <taxon>Deinococcota</taxon>
        <taxon>Deinococci</taxon>
        <taxon>Deinococcales</taxon>
        <taxon>Deinococcaceae</taxon>
        <taxon>Deinococcus</taxon>
    </lineage>
</organism>
<protein>
    <submittedName>
        <fullName evidence="3">Arsenate reductase ArsC</fullName>
        <ecNumber evidence="3">1.20.4.4</ecNumber>
    </submittedName>
</protein>
<dbReference type="SUPFAM" id="SSF52788">
    <property type="entry name" value="Phosphotyrosine protein phosphatases I"/>
    <property type="match status" value="1"/>
</dbReference>
<dbReference type="Pfam" id="PF01451">
    <property type="entry name" value="LMWPc"/>
    <property type="match status" value="1"/>
</dbReference>
<name>A0ABV8A9I7_9DEIO</name>
<dbReference type="InterPro" id="IPR036196">
    <property type="entry name" value="Ptyr_pPase_sf"/>
</dbReference>
<comment type="caution">
    <text evidence="3">The sequence shown here is derived from an EMBL/GenBank/DDBJ whole genome shotgun (WGS) entry which is preliminary data.</text>
</comment>